<feature type="region of interest" description="Disordered" evidence="9">
    <location>
        <begin position="1867"/>
        <end position="2070"/>
    </location>
</feature>
<dbReference type="CDD" id="cd09274">
    <property type="entry name" value="RNase_HI_RT_Ty3"/>
    <property type="match status" value="1"/>
</dbReference>
<feature type="region of interest" description="Disordered" evidence="9">
    <location>
        <begin position="697"/>
        <end position="730"/>
    </location>
</feature>
<sequence length="2196" mass="239242">MAGLGTRGRRRDNTGDQGPEQQREHTPPASPLADPPDREPPGGSTPPRSLAVDPPEDPLPCGEFPPEEGLSEAERLRRGKTHSEEACPSNLTGTAPSTEDLVELTPDEITRFAKYQEQQAAQQRTRAREGEEHRQAEKQWASYQRPDVTHAARERPPGQHIMAPPATSPAPRVARGQAAPRPASPEHHASLTFNQASTPPRAPPTYAHANGKNGAPEGPRPAPYQQPNFPAPAYVRPHQEAPPAMAPAFQAGQFGAYPSANQPNMEFSGGSPHAAASAPPPAPAPPFATSSPVGPGYQPYPNHAAPSAGPQYQPPGHYHPYGVPLNQGAFNPTAAPPGQYGQNGGPPVPPPGAPSASLSLFYTGPGYTATQAPYQQPFPAGAPYPATGPYGAPQHPPTDSRNGAYIYAPTGIYSHGPGAQYSGLPGLQAMYGPPIPSYGPAPPSENPQAPNKIFQAQKIGRPFKGTIEEEGRRARDFISQFEMTRRATPGLTNAQLVTTAIANLQDAAESWYFTEDTKYYQLAGANLVDDWESFKRLFLQRYGKAIVDAEFLNYRVKSQDLAAEATSNEAKNRKPKEPVEEKPKRAPRAMVRSVEDPPPLEPKSTETEAEGPRHVSTDRQQPDRGYNRDNRGSDGRYNNNRANPNGSRPAWNGQRRNEGKPRLCYGCGKPGHLRRECPHSSDQKGANLIEGECPCRTCHEEGDDYPHDYDPYDDLSDSAPDLESPASVNTVSAPCDGADSLELASDDTVHDAHLAEVYAAEEVADEVRRFLPAQRQPFPINLGPVLPPAPHGNNPLAVSAKATPPQRPANPPPKAPVPPMGEPTGDVGGQASSQAYVTNRPTVQGSFPLDWVPMTVAVRHGSPQLVRDLQTTVRKALQTLKRPAGPRPSPLSAPRAVETVNTIITTSAEYLEVDPDAPRRSIAKVAAKMGGVDGHRKIAWLDSVGTPRAMFGVIDYSTDLFRFKLPQTRAWRSLPLLEVSQVQGAPTGLIYQAPVAQTLTVPVVYQIEAPDPPTADAEPGGPGGEPDPDGPPVDSAVTSSATFTAPRLISTDGEEPSNDSSDDPSSDFSETSASTPTASPTDSSSGSSSSTHPDVIMTGQSATEGTPDVIPDPPTEGPPTTGKPITRAILLRTLAEARRLLRFCLERELLPRARVAMLAQLYTEGFEHHNYGEMLHPVDEANEALLPIATRRRRGFQFVNLTEAEEQNFSESFRAADAMPVVNATVVPPPPAANADGSDAERRAHREAVRPQIRLADNLDTGQREQVMTLLEKHALIVSRDPTDLGLVQGFFHHINTGDSKPVKMQPYRQSFAEEAEIDKQVGPMEACGVVQPSASPFAAAVVLARKKNGKWRFCVNFRGLNKVTVPDNYPLPQINAIFDQLGNSRYFTMLDAQSGYWQIPMAPEDIHKTAFITHCGLREFVRMPFGLTGAPATYQRVMDITLSDEIHGPDPVATQYLDDTCVHTEAWDKHLEALDAILTKLAAINLKLCPTKCLFGASEAEHLGHIVRENQLLPDPEKVKAVASWMTPINVSEVRAFLGMVGYYRHFVANFSRMAKPLHHLTKLGTAFEWSPEQARAFAALKKALCTAPILVRPNPVKPFIVDTDYSTDGIGAALSQVDDDGKEHPIAFASRSLHGAEVNYSTTDGELLAMVWAISVKFRPYLYGGPTFTCRVDHNPLIYLHQQRNLTGRLARWHMKLMEYNFTVVHRAGRIHSNVDPLSRHPLHDPPEEDWDDLPAYASFPSADLPTGEAPTVLNITRSRQRAIAPPLSERRECFNRSRPGHFSPVCPTRAQRLNTAALPEVNMILADDLAPDWLPSFETACAAPPLPEWEPDVIPLDVFSTYQPNFDGELVEIAPTVNYCEPSTDWWKSRTPSPPPADQPGTPPLVCTIDRARDVSELQGDRGVPTIRYEDWARQHPSVPRGPAEGSPEGAEQPLPTEPTAASAEPLREPTEATAEQPDPDEETEACLALAALAADEQPHPQPQHQPLPAQPPETINIGEKRNLTETEGDQPELPTKRLPLEDRTALAVTSPPEAEPPSPAEPSLALTSASSEPTEQEPDLRLDEGLQKEIELSKNVRAEPTEAAVVPLPTLELDNPPPFDLASFPTPDPLKYVIGDPDVAYYFKTSCLPAFHGEPVERRKDLRRQIRDRSKMYHMEGERLYRLASPKAQPNQPPPPSVIRRPVLTKPEADSV</sequence>
<feature type="compositionally biased region" description="Acidic residues" evidence="9">
    <location>
        <begin position="1052"/>
        <end position="1065"/>
    </location>
</feature>
<dbReference type="InterPro" id="IPR043502">
    <property type="entry name" value="DNA/RNA_pol_sf"/>
</dbReference>
<dbReference type="SUPFAM" id="SSF56672">
    <property type="entry name" value="DNA/RNA polymerases"/>
    <property type="match status" value="1"/>
</dbReference>
<dbReference type="InterPro" id="IPR041373">
    <property type="entry name" value="RT_RNaseH"/>
</dbReference>
<feature type="region of interest" description="Disordered" evidence="9">
    <location>
        <begin position="786"/>
        <end position="829"/>
    </location>
</feature>
<dbReference type="FunFam" id="3.10.10.10:FF:000007">
    <property type="entry name" value="Retrovirus-related Pol polyprotein from transposon 17.6-like Protein"/>
    <property type="match status" value="1"/>
</dbReference>
<keyword evidence="8" id="KW-0863">Zinc-finger</keyword>
<feature type="compositionally biased region" description="Basic and acidic residues" evidence="9">
    <location>
        <begin position="603"/>
        <end position="634"/>
    </location>
</feature>
<feature type="domain" description="Reverse transcriptase" evidence="11">
    <location>
        <begin position="1326"/>
        <end position="1508"/>
    </location>
</feature>
<keyword evidence="8" id="KW-0862">Zinc</keyword>
<dbReference type="InterPro" id="IPR000477">
    <property type="entry name" value="RT_dom"/>
</dbReference>
<dbReference type="OMA" id="SHIQIFA"/>
<feature type="region of interest" description="Disordered" evidence="9">
    <location>
        <begin position="562"/>
        <end position="660"/>
    </location>
</feature>
<dbReference type="GO" id="GO:0004519">
    <property type="term" value="F:endonuclease activity"/>
    <property type="evidence" value="ECO:0007669"/>
    <property type="project" value="UniProtKB-KW"/>
</dbReference>
<feature type="compositionally biased region" description="Basic and acidic residues" evidence="9">
    <location>
        <begin position="1893"/>
        <end position="1903"/>
    </location>
</feature>
<accession>A0A1Y1IUV9</accession>
<protein>
    <submittedName>
        <fullName evidence="12">Putative retrotransposon protein</fullName>
    </submittedName>
</protein>
<dbReference type="Pfam" id="PF17917">
    <property type="entry name" value="RT_RNaseH"/>
    <property type="match status" value="1"/>
</dbReference>
<dbReference type="STRING" id="105231.A0A1Y1IUV9"/>
<evidence type="ECO:0000256" key="7">
    <source>
        <dbReference type="ARBA" id="ARBA00022918"/>
    </source>
</evidence>
<feature type="compositionally biased region" description="Basic and acidic residues" evidence="9">
    <location>
        <begin position="697"/>
        <end position="710"/>
    </location>
</feature>
<evidence type="ECO:0000313" key="12">
    <source>
        <dbReference type="EMBL" id="GAQ93161.1"/>
    </source>
</evidence>
<feature type="compositionally biased region" description="Pro residues" evidence="9">
    <location>
        <begin position="1875"/>
        <end position="1886"/>
    </location>
</feature>
<dbReference type="PROSITE" id="PS50158">
    <property type="entry name" value="ZF_CCHC"/>
    <property type="match status" value="1"/>
</dbReference>
<dbReference type="GO" id="GO:0008270">
    <property type="term" value="F:zinc ion binding"/>
    <property type="evidence" value="ECO:0007669"/>
    <property type="project" value="UniProtKB-KW"/>
</dbReference>
<feature type="domain" description="CCHC-type" evidence="10">
    <location>
        <begin position="664"/>
        <end position="678"/>
    </location>
</feature>
<evidence type="ECO:0000256" key="6">
    <source>
        <dbReference type="ARBA" id="ARBA00022801"/>
    </source>
</evidence>
<feature type="compositionally biased region" description="Basic and acidic residues" evidence="9">
    <location>
        <begin position="570"/>
        <end position="584"/>
    </location>
</feature>
<evidence type="ECO:0000256" key="4">
    <source>
        <dbReference type="ARBA" id="ARBA00022722"/>
    </source>
</evidence>
<feature type="compositionally biased region" description="Low complexity" evidence="9">
    <location>
        <begin position="309"/>
        <end position="322"/>
    </location>
</feature>
<feature type="compositionally biased region" description="Low complexity" evidence="9">
    <location>
        <begin position="2045"/>
        <end position="2057"/>
    </location>
</feature>
<feature type="compositionally biased region" description="Basic and acidic residues" evidence="9">
    <location>
        <begin position="72"/>
        <end position="85"/>
    </location>
</feature>
<dbReference type="GO" id="GO:0003964">
    <property type="term" value="F:RNA-directed DNA polymerase activity"/>
    <property type="evidence" value="ECO:0007669"/>
    <property type="project" value="UniProtKB-KW"/>
</dbReference>
<evidence type="ECO:0000259" key="10">
    <source>
        <dbReference type="PROSITE" id="PS50158"/>
    </source>
</evidence>
<keyword evidence="8" id="KW-0479">Metal-binding</keyword>
<dbReference type="SMART" id="SM00343">
    <property type="entry name" value="ZnF_C2HC"/>
    <property type="match status" value="2"/>
</dbReference>
<keyword evidence="5" id="KW-0255">Endonuclease</keyword>
<dbReference type="CDD" id="cd01647">
    <property type="entry name" value="RT_LTR"/>
    <property type="match status" value="1"/>
</dbReference>
<dbReference type="InterPro" id="IPR036875">
    <property type="entry name" value="Znf_CCHC_sf"/>
</dbReference>
<evidence type="ECO:0000256" key="1">
    <source>
        <dbReference type="ARBA" id="ARBA00022670"/>
    </source>
</evidence>
<dbReference type="Gene3D" id="3.30.70.270">
    <property type="match status" value="2"/>
</dbReference>
<dbReference type="Gene3D" id="3.10.10.10">
    <property type="entry name" value="HIV Type 1 Reverse Transcriptase, subunit A, domain 1"/>
    <property type="match status" value="1"/>
</dbReference>
<reference evidence="12 13" key="1">
    <citation type="journal article" date="2014" name="Nat. Commun.">
        <title>Klebsormidium flaccidum genome reveals primary factors for plant terrestrial adaptation.</title>
        <authorList>
            <person name="Hori K."/>
            <person name="Maruyama F."/>
            <person name="Fujisawa T."/>
            <person name="Togashi T."/>
            <person name="Yamamoto N."/>
            <person name="Seo M."/>
            <person name="Sato S."/>
            <person name="Yamada T."/>
            <person name="Mori H."/>
            <person name="Tajima N."/>
            <person name="Moriyama T."/>
            <person name="Ikeuchi M."/>
            <person name="Watanabe M."/>
            <person name="Wada H."/>
            <person name="Kobayashi K."/>
            <person name="Saito M."/>
            <person name="Masuda T."/>
            <person name="Sasaki-Sekimoto Y."/>
            <person name="Mashiguchi K."/>
            <person name="Awai K."/>
            <person name="Shimojima M."/>
            <person name="Masuda S."/>
            <person name="Iwai M."/>
            <person name="Nobusawa T."/>
            <person name="Narise T."/>
            <person name="Kondo S."/>
            <person name="Saito H."/>
            <person name="Sato R."/>
            <person name="Murakawa M."/>
            <person name="Ihara Y."/>
            <person name="Oshima-Yamada Y."/>
            <person name="Ohtaka K."/>
            <person name="Satoh M."/>
            <person name="Sonobe K."/>
            <person name="Ishii M."/>
            <person name="Ohtani R."/>
            <person name="Kanamori-Sato M."/>
            <person name="Honoki R."/>
            <person name="Miyazaki D."/>
            <person name="Mochizuki H."/>
            <person name="Umetsu J."/>
            <person name="Higashi K."/>
            <person name="Shibata D."/>
            <person name="Kamiya Y."/>
            <person name="Sato N."/>
            <person name="Nakamura Y."/>
            <person name="Tabata S."/>
            <person name="Ida S."/>
            <person name="Kurokawa K."/>
            <person name="Ohta H."/>
        </authorList>
    </citation>
    <scope>NUCLEOTIDE SEQUENCE [LARGE SCALE GENOMIC DNA]</scope>
    <source>
        <strain evidence="12 13">NIES-2285</strain>
    </source>
</reference>
<feature type="compositionally biased region" description="Pro residues" evidence="9">
    <location>
        <begin position="805"/>
        <end position="821"/>
    </location>
</feature>
<dbReference type="GO" id="GO:0003676">
    <property type="term" value="F:nucleic acid binding"/>
    <property type="evidence" value="ECO:0007669"/>
    <property type="project" value="InterPro"/>
</dbReference>
<feature type="non-terminal residue" evidence="12">
    <location>
        <position position="2196"/>
    </location>
</feature>
<dbReference type="PANTHER" id="PTHR37984">
    <property type="entry name" value="PROTEIN CBG26694"/>
    <property type="match status" value="1"/>
</dbReference>
<proteinExistence type="predicted"/>
<gene>
    <name evidence="12" type="ORF">KFL_013320010</name>
</gene>
<dbReference type="FunFam" id="3.30.70.270:FF:000020">
    <property type="entry name" value="Transposon Tf2-6 polyprotein-like Protein"/>
    <property type="match status" value="1"/>
</dbReference>
<evidence type="ECO:0000256" key="3">
    <source>
        <dbReference type="ARBA" id="ARBA00022695"/>
    </source>
</evidence>
<evidence type="ECO:0000256" key="9">
    <source>
        <dbReference type="SAM" id="MobiDB-lite"/>
    </source>
</evidence>
<dbReference type="Pfam" id="PF00078">
    <property type="entry name" value="RVT_1"/>
    <property type="match status" value="1"/>
</dbReference>
<feature type="compositionally biased region" description="Basic and acidic residues" evidence="9">
    <location>
        <begin position="147"/>
        <end position="157"/>
    </location>
</feature>
<organism evidence="12 13">
    <name type="scientific">Klebsormidium nitens</name>
    <name type="common">Green alga</name>
    <name type="synonym">Ulothrix nitens</name>
    <dbReference type="NCBI Taxonomy" id="105231"/>
    <lineage>
        <taxon>Eukaryota</taxon>
        <taxon>Viridiplantae</taxon>
        <taxon>Streptophyta</taxon>
        <taxon>Klebsormidiophyceae</taxon>
        <taxon>Klebsormidiales</taxon>
        <taxon>Klebsormidiaceae</taxon>
        <taxon>Klebsormidium</taxon>
    </lineage>
</organism>
<evidence type="ECO:0000259" key="11">
    <source>
        <dbReference type="PROSITE" id="PS50878"/>
    </source>
</evidence>
<dbReference type="OrthoDB" id="415724at2759"/>
<dbReference type="GO" id="GO:0008233">
    <property type="term" value="F:peptidase activity"/>
    <property type="evidence" value="ECO:0007669"/>
    <property type="project" value="UniProtKB-KW"/>
</dbReference>
<feature type="region of interest" description="Disordered" evidence="9">
    <location>
        <begin position="2165"/>
        <end position="2196"/>
    </location>
</feature>
<feature type="compositionally biased region" description="Basic and acidic residues" evidence="9">
    <location>
        <begin position="126"/>
        <end position="137"/>
    </location>
</feature>
<feature type="compositionally biased region" description="Basic and acidic residues" evidence="9">
    <location>
        <begin position="2018"/>
        <end position="2028"/>
    </location>
</feature>
<evidence type="ECO:0000256" key="2">
    <source>
        <dbReference type="ARBA" id="ARBA00022679"/>
    </source>
</evidence>
<dbReference type="InterPro" id="IPR043128">
    <property type="entry name" value="Rev_trsase/Diguanyl_cyclase"/>
</dbReference>
<dbReference type="FunFam" id="3.10.20.370:FF:000001">
    <property type="entry name" value="Retrovirus-related Pol polyprotein from transposon 17.6-like protein"/>
    <property type="match status" value="1"/>
</dbReference>
<dbReference type="Proteomes" id="UP000054558">
    <property type="component" value="Unassembled WGS sequence"/>
</dbReference>
<evidence type="ECO:0000313" key="13">
    <source>
        <dbReference type="Proteomes" id="UP000054558"/>
    </source>
</evidence>
<keyword evidence="7" id="KW-0695">RNA-directed DNA polymerase</keyword>
<dbReference type="InterPro" id="IPR001878">
    <property type="entry name" value="Znf_CCHC"/>
</dbReference>
<dbReference type="InterPro" id="IPR050951">
    <property type="entry name" value="Retrovirus_Pol_polyprotein"/>
</dbReference>
<keyword evidence="4" id="KW-0540">Nuclease</keyword>
<feature type="region of interest" description="Disordered" evidence="9">
    <location>
        <begin position="1"/>
        <end position="354"/>
    </location>
</feature>
<feature type="compositionally biased region" description="Low complexity" evidence="9">
    <location>
        <begin position="1066"/>
        <end position="1091"/>
    </location>
</feature>
<keyword evidence="1" id="KW-0645">Protease</keyword>
<name>A0A1Y1IUV9_KLENI</name>
<feature type="compositionally biased region" description="Pro residues" evidence="9">
    <location>
        <begin position="1983"/>
        <end position="1995"/>
    </location>
</feature>
<feature type="region of interest" description="Disordered" evidence="9">
    <location>
        <begin position="1009"/>
        <end position="1124"/>
    </location>
</feature>
<feature type="compositionally biased region" description="Low complexity" evidence="9">
    <location>
        <begin position="1969"/>
        <end position="1978"/>
    </location>
</feature>
<dbReference type="SUPFAM" id="SSF57756">
    <property type="entry name" value="Retrovirus zinc finger-like domains"/>
    <property type="match status" value="1"/>
</dbReference>
<dbReference type="EMBL" id="DF238281">
    <property type="protein sequence ID" value="GAQ93161.1"/>
    <property type="molecule type" value="Genomic_DNA"/>
</dbReference>
<evidence type="ECO:0000256" key="8">
    <source>
        <dbReference type="PROSITE-ProRule" id="PRU00047"/>
    </source>
</evidence>
<evidence type="ECO:0000256" key="5">
    <source>
        <dbReference type="ARBA" id="ARBA00022759"/>
    </source>
</evidence>
<dbReference type="PANTHER" id="PTHR37984:SF5">
    <property type="entry name" value="PROTEIN NYNRIN-LIKE"/>
    <property type="match status" value="1"/>
</dbReference>
<keyword evidence="2" id="KW-0808">Transferase</keyword>
<dbReference type="PROSITE" id="PS50878">
    <property type="entry name" value="RT_POL"/>
    <property type="match status" value="1"/>
</dbReference>
<feature type="compositionally biased region" description="Polar residues" evidence="9">
    <location>
        <begin position="636"/>
        <end position="646"/>
    </location>
</feature>
<keyword evidence="3" id="KW-0548">Nucleotidyltransferase</keyword>
<keyword evidence="13" id="KW-1185">Reference proteome</keyword>
<dbReference type="GO" id="GO:0006508">
    <property type="term" value="P:proteolysis"/>
    <property type="evidence" value="ECO:0007669"/>
    <property type="project" value="UniProtKB-KW"/>
</dbReference>
<keyword evidence="6" id="KW-0378">Hydrolase</keyword>
<dbReference type="Pfam" id="PF00098">
    <property type="entry name" value="zf-CCHC"/>
    <property type="match status" value="1"/>
</dbReference>